<proteinExistence type="predicted"/>
<sequence>MKMTVIRVERVERSGTSKAGNPYNIDQTNIVVQVPYAEANGYGFKEQSFKYGKASQFAKLDTLRDRLPVELEFDLGIEINDYGQPVTVIKDLKLPTIKS</sequence>
<accession>A0A1T0CGX5</accession>
<keyword evidence="2" id="KW-1185">Reference proteome</keyword>
<dbReference type="OrthoDB" id="6717746at2"/>
<protein>
    <recommendedName>
        <fullName evidence="3">Single-stranded DNA-binding protein</fullName>
    </recommendedName>
</protein>
<gene>
    <name evidence="1" type="ORF">B0682_02655</name>
</gene>
<dbReference type="STRING" id="90241.B0682_02655"/>
<evidence type="ECO:0008006" key="3">
    <source>
        <dbReference type="Google" id="ProtNLM"/>
    </source>
</evidence>
<name>A0A1T0CGX5_9GAMM</name>
<reference evidence="1 2" key="1">
    <citation type="submission" date="2017-02" db="EMBL/GenBank/DDBJ databases">
        <title>Draft genome sequence of Moraxella lincolnii CCUG 9405T type strain.</title>
        <authorList>
            <person name="Salva-Serra F."/>
            <person name="Engstrom-Jakobsson H."/>
            <person name="Thorell K."/>
            <person name="Jaen-Luchoro D."/>
            <person name="Gonzales-Siles L."/>
            <person name="Karlsson R."/>
            <person name="Yazdan S."/>
            <person name="Boulund F."/>
            <person name="Johnning A."/>
            <person name="Engstrand L."/>
            <person name="Kristiansson E."/>
            <person name="Moore E."/>
        </authorList>
    </citation>
    <scope>NUCLEOTIDE SEQUENCE [LARGE SCALE GENOMIC DNA]</scope>
    <source>
        <strain evidence="1 2">CCUG 9405</strain>
    </source>
</reference>
<dbReference type="EMBL" id="MUYT01000004">
    <property type="protein sequence ID" value="OOS21598.1"/>
    <property type="molecule type" value="Genomic_DNA"/>
</dbReference>
<evidence type="ECO:0000313" key="1">
    <source>
        <dbReference type="EMBL" id="OOS21598.1"/>
    </source>
</evidence>
<evidence type="ECO:0000313" key="2">
    <source>
        <dbReference type="Proteomes" id="UP000191094"/>
    </source>
</evidence>
<dbReference type="AlphaFoldDB" id="A0A1T0CGX5"/>
<dbReference type="Proteomes" id="UP000191094">
    <property type="component" value="Unassembled WGS sequence"/>
</dbReference>
<comment type="caution">
    <text evidence="1">The sequence shown here is derived from an EMBL/GenBank/DDBJ whole genome shotgun (WGS) entry which is preliminary data.</text>
</comment>
<organism evidence="1 2">
    <name type="scientific">Lwoffella lincolnii</name>
    <dbReference type="NCBI Taxonomy" id="90241"/>
    <lineage>
        <taxon>Bacteria</taxon>
        <taxon>Pseudomonadati</taxon>
        <taxon>Pseudomonadota</taxon>
        <taxon>Gammaproteobacteria</taxon>
        <taxon>Moraxellales</taxon>
        <taxon>Moraxellaceae</taxon>
        <taxon>Lwoffella</taxon>
    </lineage>
</organism>
<dbReference type="RefSeq" id="WP_078306555.1">
    <property type="nucleotide sequence ID" value="NZ_CP147511.1"/>
</dbReference>